<feature type="domain" description="TonB-dependent receptor-like beta-barrel" evidence="6">
    <location>
        <begin position="448"/>
        <end position="916"/>
    </location>
</feature>
<evidence type="ECO:0000256" key="1">
    <source>
        <dbReference type="ARBA" id="ARBA00004442"/>
    </source>
</evidence>
<reference evidence="8 9" key="1">
    <citation type="submission" date="2016-04" db="EMBL/GenBank/DDBJ databases">
        <title>Complete Genome Sequence of Chryseobacterium sp. IHBB 10212.</title>
        <authorList>
            <person name="Pal M."/>
            <person name="Swarnkar M.K."/>
            <person name="Kaushal K."/>
            <person name="Chhibber S."/>
            <person name="Singh A.K."/>
            <person name="Gulati A."/>
        </authorList>
    </citation>
    <scope>NUCLEOTIDE SEQUENCE [LARGE SCALE GENOMIC DNA]</scope>
    <source>
        <strain evidence="8 9">IHBB 10212</strain>
    </source>
</reference>
<dbReference type="KEGG" id="chh:A0O34_19440"/>
<dbReference type="SUPFAM" id="SSF56935">
    <property type="entry name" value="Porins"/>
    <property type="match status" value="1"/>
</dbReference>
<protein>
    <submittedName>
        <fullName evidence="8">TonB-dependent receptor</fullName>
    </submittedName>
</protein>
<dbReference type="Gene3D" id="2.60.40.1120">
    <property type="entry name" value="Carboxypeptidase-like, regulatory domain"/>
    <property type="match status" value="1"/>
</dbReference>
<dbReference type="InterPro" id="IPR000531">
    <property type="entry name" value="Beta-barrel_TonB"/>
</dbReference>
<keyword evidence="4" id="KW-0798">TonB box</keyword>
<evidence type="ECO:0000259" key="6">
    <source>
        <dbReference type="Pfam" id="PF00593"/>
    </source>
</evidence>
<evidence type="ECO:0000256" key="4">
    <source>
        <dbReference type="RuleBase" id="RU003357"/>
    </source>
</evidence>
<evidence type="ECO:0000259" key="7">
    <source>
        <dbReference type="Pfam" id="PF07715"/>
    </source>
</evidence>
<gene>
    <name evidence="8" type="ORF">A0O34_19440</name>
</gene>
<dbReference type="RefSeq" id="WP_066758471.1">
    <property type="nucleotide sequence ID" value="NZ_CP015199.1"/>
</dbReference>
<keyword evidence="3" id="KW-0998">Cell outer membrane</keyword>
<organism evidence="8 9">
    <name type="scientific">Chryseobacterium glaciei</name>
    <dbReference type="NCBI Taxonomy" id="1685010"/>
    <lineage>
        <taxon>Bacteria</taxon>
        <taxon>Pseudomonadati</taxon>
        <taxon>Bacteroidota</taxon>
        <taxon>Flavobacteriia</taxon>
        <taxon>Flavobacteriales</taxon>
        <taxon>Weeksellaceae</taxon>
        <taxon>Chryseobacterium group</taxon>
        <taxon>Chryseobacterium</taxon>
    </lineage>
</organism>
<keyword evidence="8" id="KW-0675">Receptor</keyword>
<dbReference type="Proteomes" id="UP000077824">
    <property type="component" value="Chromosome"/>
</dbReference>
<dbReference type="PANTHER" id="PTHR40980">
    <property type="entry name" value="PLUG DOMAIN-CONTAINING PROTEIN"/>
    <property type="match status" value="1"/>
</dbReference>
<dbReference type="InterPro" id="IPR012910">
    <property type="entry name" value="Plug_dom"/>
</dbReference>
<dbReference type="InterPro" id="IPR010104">
    <property type="entry name" value="TonB_rcpt_bac"/>
</dbReference>
<evidence type="ECO:0000313" key="9">
    <source>
        <dbReference type="Proteomes" id="UP000077824"/>
    </source>
</evidence>
<dbReference type="InterPro" id="IPR036942">
    <property type="entry name" value="Beta-barrel_TonB_sf"/>
</dbReference>
<evidence type="ECO:0000313" key="8">
    <source>
        <dbReference type="EMBL" id="ANF52555.1"/>
    </source>
</evidence>
<dbReference type="STRING" id="1685010.A0O34_19440"/>
<dbReference type="InterPro" id="IPR037066">
    <property type="entry name" value="Plug_dom_sf"/>
</dbReference>
<dbReference type="Gene3D" id="2.170.130.10">
    <property type="entry name" value="TonB-dependent receptor, plug domain"/>
    <property type="match status" value="1"/>
</dbReference>
<dbReference type="Gene3D" id="2.40.170.20">
    <property type="entry name" value="TonB-dependent receptor, beta-barrel domain"/>
    <property type="match status" value="1"/>
</dbReference>
<dbReference type="GO" id="GO:0009279">
    <property type="term" value="C:cell outer membrane"/>
    <property type="evidence" value="ECO:0007669"/>
    <property type="project" value="UniProtKB-SubCell"/>
</dbReference>
<dbReference type="SUPFAM" id="SSF49464">
    <property type="entry name" value="Carboxypeptidase regulatory domain-like"/>
    <property type="match status" value="1"/>
</dbReference>
<evidence type="ECO:0000256" key="3">
    <source>
        <dbReference type="ARBA" id="ARBA00023237"/>
    </source>
</evidence>
<dbReference type="Pfam" id="PF00593">
    <property type="entry name" value="TonB_dep_Rec_b-barrel"/>
    <property type="match status" value="1"/>
</dbReference>
<comment type="subcellular location">
    <subcellularLocation>
        <location evidence="1 4">Cell outer membrane</location>
    </subcellularLocation>
</comment>
<dbReference type="PANTHER" id="PTHR40980:SF4">
    <property type="entry name" value="TONB-DEPENDENT RECEPTOR-LIKE BETA-BARREL DOMAIN-CONTAINING PROTEIN"/>
    <property type="match status" value="1"/>
</dbReference>
<dbReference type="InterPro" id="IPR008969">
    <property type="entry name" value="CarboxyPept-like_regulatory"/>
</dbReference>
<feature type="signal peptide" evidence="5">
    <location>
        <begin position="1"/>
        <end position="21"/>
    </location>
</feature>
<keyword evidence="2 4" id="KW-0472">Membrane</keyword>
<proteinExistence type="inferred from homology"/>
<name>A0A172Y0G4_9FLAO</name>
<evidence type="ECO:0000256" key="2">
    <source>
        <dbReference type="ARBA" id="ARBA00023136"/>
    </source>
</evidence>
<feature type="domain" description="TonB-dependent receptor plug" evidence="7">
    <location>
        <begin position="131"/>
        <end position="235"/>
    </location>
</feature>
<comment type="similarity">
    <text evidence="4">Belongs to the TonB-dependent receptor family.</text>
</comment>
<dbReference type="Pfam" id="PF13715">
    <property type="entry name" value="CarbopepD_reg_2"/>
    <property type="match status" value="1"/>
</dbReference>
<dbReference type="NCBIfam" id="TIGR01782">
    <property type="entry name" value="TonB-Xanth-Caul"/>
    <property type="match status" value="1"/>
</dbReference>
<accession>A0A172Y0G4</accession>
<dbReference type="Pfam" id="PF07715">
    <property type="entry name" value="Plug"/>
    <property type="match status" value="1"/>
</dbReference>
<keyword evidence="5" id="KW-0732">Signal</keyword>
<sequence>MKKLTSTLAVALFFASIHSYAQIQVSGKVEDSQGRLPQAKVLTNDNKTFVLTDNQGNFNITVPEGYTSIIITYEGYADKTINIDASANPKIADLGVIVLENREKVKSIEGVTITSAYKPSQARALNIKKNSETISDVLASDAIGKLPDRNAAEAIQRLPAVTIERDMGEGRFAAVRGTPIQWSSSTLNGNRMPSASGDNANRGLQMDIFPSELIQYVKLSKTLTPDMDGDAIGGTIDFITKTAVNKETFSVNVAGGYVNQSQSPSYNASVVYGNKITDKLKFITSAVIWNRDTGIDNFQMVYDFNNKDKTKSFAINQLQLRDYIAERRTLGFNGALDYQINKNNKLYFKGLYSQYLDQQTVRESYFNFNTKNVQLQARHADYITDLYSFDVGGEHKLSDKLKLDWSLVNSKSSFEFNSPKNLSKDERGYPIVLFRQDMTYGNLSSDGLKYLAMDSPDGVGDTSDVVLPHNLNNLDASKLYLYQNIISRNKNSERDYRAQFNFNYKLNDNINLKAGGKLINKDKTFTSSVYAWMPSKLLGIPAAAPLVYLNQLQTEDFPYNGGFLNPLGNPYNNVLINQITNGQIDQMYNPDFMANHTMTNVQGANTASNLASSYSGKENVYSAYLMGNFRLTEKFTVIGGFRNEYNVTNFKGNRVVQQGNTATAEPVQKENKYNAFLPMVNMKYNLDDNTIFRASYTRSFARPDFSDLNPGLQINDALQTITEGNAGLKPTYANSFDLMFEKYFSNLGIISVGSFYKRLSNIIYQDQTTEQRNGLTYLKTSPSNLEGGWLFGLEANFSKRFTELPGILQHFGLEGNYTFVDSKTEIPVYQNGVALEKIETTLPKQAKHIFNVSIFYETDKFMIRLAGNYKGKYLNAIRSLAGPEHYQWFDKNFTLDTTASYALSKKIRLFVELNNLLNEPNRFYHAEQSRTESVSYTGFRGQMGVSFNF</sequence>
<evidence type="ECO:0000256" key="5">
    <source>
        <dbReference type="SAM" id="SignalP"/>
    </source>
</evidence>
<dbReference type="OrthoDB" id="8727862at2"/>
<dbReference type="EMBL" id="CP015199">
    <property type="protein sequence ID" value="ANF52555.1"/>
    <property type="molecule type" value="Genomic_DNA"/>
</dbReference>
<feature type="chain" id="PRO_5008004079" evidence="5">
    <location>
        <begin position="22"/>
        <end position="949"/>
    </location>
</feature>
<dbReference type="AlphaFoldDB" id="A0A172Y0G4"/>
<keyword evidence="9" id="KW-1185">Reference proteome</keyword>